<name>R7QEL7_CHOCR</name>
<keyword evidence="7 10" id="KW-0808">Transferase</keyword>
<organism evidence="12 13">
    <name type="scientific">Chondrus crispus</name>
    <name type="common">Carrageen Irish moss</name>
    <name type="synonym">Polymorpha crispa</name>
    <dbReference type="NCBI Taxonomy" id="2769"/>
    <lineage>
        <taxon>Eukaryota</taxon>
        <taxon>Rhodophyta</taxon>
        <taxon>Florideophyceae</taxon>
        <taxon>Rhodymeniophycidae</taxon>
        <taxon>Gigartinales</taxon>
        <taxon>Gigartinaceae</taxon>
        <taxon>Chondrus</taxon>
    </lineage>
</organism>
<dbReference type="SUPFAM" id="SSF51690">
    <property type="entry name" value="Nicotinate/Quinolinate PRTase C-terminal domain-like"/>
    <property type="match status" value="1"/>
</dbReference>
<dbReference type="PANTHER" id="PTHR11098">
    <property type="entry name" value="NICOTINATE PHOSPHORIBOSYLTRANSFERASE"/>
    <property type="match status" value="1"/>
</dbReference>
<dbReference type="PIRSF" id="PIRSF000484">
    <property type="entry name" value="NAPRT"/>
    <property type="match status" value="1"/>
</dbReference>
<evidence type="ECO:0000256" key="6">
    <source>
        <dbReference type="ARBA" id="ARBA00022642"/>
    </source>
</evidence>
<comment type="pathway">
    <text evidence="1 10">Cofactor biosynthesis; NAD(+) biosynthesis; nicotinate D-ribonucleotide from nicotinate: step 1/1.</text>
</comment>
<dbReference type="PhylomeDB" id="R7QEL7"/>
<dbReference type="GO" id="GO:0034355">
    <property type="term" value="P:NAD+ biosynthetic process via the salvage pathway"/>
    <property type="evidence" value="ECO:0007669"/>
    <property type="project" value="TreeGrafter"/>
</dbReference>
<evidence type="ECO:0000256" key="4">
    <source>
        <dbReference type="ARBA" id="ARBA00022553"/>
    </source>
</evidence>
<dbReference type="Gene3D" id="3.20.140.10">
    <property type="entry name" value="nicotinate phosphoribosyltransferase"/>
    <property type="match status" value="1"/>
</dbReference>
<dbReference type="CDD" id="cd01570">
    <property type="entry name" value="NAPRTase_A"/>
    <property type="match status" value="1"/>
</dbReference>
<dbReference type="SUPFAM" id="SSF54675">
    <property type="entry name" value="Nicotinate/Quinolinate PRTase N-terminal domain-like"/>
    <property type="match status" value="1"/>
</dbReference>
<dbReference type="KEGG" id="ccp:CHC_T00004416001"/>
<evidence type="ECO:0000256" key="1">
    <source>
        <dbReference type="ARBA" id="ARBA00004952"/>
    </source>
</evidence>
<dbReference type="EC" id="6.3.4.21" evidence="3 10"/>
<comment type="similarity">
    <text evidence="2 10">Belongs to the NAPRTase family.</text>
</comment>
<sequence>MACTEVVTPLLTDLYQLTMAYAYWKSGRHHLFTTFDLFYRQPPFGGSFIVFAGLQDSIRFIASFRFQPDHIRYISTVIPGCHPAFLTWLQSLDCTKVRVDALREGSIAHPNVPLMKVSGPLAVVQLLETTLLNLVNYASLVATNAHRFRIAAGPETLLLEFGLRRAQGPNGALTASKYCYLGGFDATSNVAAGFKFGIPVKGTHAHAYVQSFHGIEDIVRITASIHKPDGSHLDFQRFATRVLEVRRLLGSEHCTSDGELASFIAYAAAYPSSFSALVDTYSTLKSGVPNFMYVALVLSEHGLSALGVRLDSGDLVALSLRVHELFSSLASQYGAICKPSTDHHLVMIKRLSIVVTNDITVDFLEDIRSREHRISALGVGTHLVTCRETPALGCVFKLSSISGVPRMKFSEEWHKSSVPGDKQVIRVRDAKGNLYDVLMLACERPPVIGEKCVLKTRSNPSRTVSVVPTVVESLLRPSWDGQIQGDIGDSFQYLKSARDALKTESDLIPKYREENVLMSQKLFAMIDEIWQSQFTGMGPSIQKI</sequence>
<dbReference type="GO" id="GO:0004516">
    <property type="term" value="F:nicotinate phosphoribosyltransferase activity"/>
    <property type="evidence" value="ECO:0007669"/>
    <property type="project" value="UniProtKB-UniRule"/>
</dbReference>
<dbReference type="EMBL" id="HG001780">
    <property type="protein sequence ID" value="CDF36489.1"/>
    <property type="molecule type" value="Genomic_DNA"/>
</dbReference>
<accession>R7QEL7</accession>
<dbReference type="InterPro" id="IPR006405">
    <property type="entry name" value="Nic_PRibTrfase_pncB"/>
</dbReference>
<dbReference type="PANTHER" id="PTHR11098:SF1">
    <property type="entry name" value="NICOTINATE PHOSPHORIBOSYLTRANSFERASE"/>
    <property type="match status" value="1"/>
</dbReference>
<keyword evidence="13" id="KW-1185">Reference proteome</keyword>
<protein>
    <recommendedName>
        <fullName evidence="3 10">Nicotinate phosphoribosyltransferase</fullName>
        <ecNumber evidence="3 10">6.3.4.21</ecNumber>
    </recommendedName>
</protein>
<evidence type="ECO:0000256" key="3">
    <source>
        <dbReference type="ARBA" id="ARBA00013236"/>
    </source>
</evidence>
<evidence type="ECO:0000256" key="7">
    <source>
        <dbReference type="ARBA" id="ARBA00022679"/>
    </source>
</evidence>
<dbReference type="InterPro" id="IPR040727">
    <property type="entry name" value="NAPRTase_N"/>
</dbReference>
<dbReference type="RefSeq" id="XP_005716308.1">
    <property type="nucleotide sequence ID" value="XM_005716251.1"/>
</dbReference>
<evidence type="ECO:0000313" key="12">
    <source>
        <dbReference type="EMBL" id="CDF36489.1"/>
    </source>
</evidence>
<dbReference type="OrthoDB" id="193380at2759"/>
<comment type="PTM">
    <text evidence="10">Transiently phosphorylated on a His residue during the reaction cycle. Phosphorylation strongly increases the affinity for substrates and increases the rate of nicotinate D-ribonucleotide production. Dephosphorylation regenerates the low-affinity form of the enzyme, leading to product release.</text>
</comment>
<keyword evidence="4" id="KW-0597">Phosphoprotein</keyword>
<comment type="function">
    <text evidence="8">Catalyzes the first step in the biosynthesis of NAD from nicotinic acid, the ATP-dependent synthesis of beta-nicotinate D-ribonucleotide from nicotinate and 5-phospho-D-ribose 1-phosphate. Helps prevent cellular oxidative stress via its role in NAD biosynthesis.</text>
</comment>
<dbReference type="InterPro" id="IPR013785">
    <property type="entry name" value="Aldolase_TIM"/>
</dbReference>
<keyword evidence="6 10" id="KW-0662">Pyridine nucleotide biosynthesis</keyword>
<dbReference type="InterPro" id="IPR007229">
    <property type="entry name" value="Nic_PRibTrfase-Fam"/>
</dbReference>
<evidence type="ECO:0000256" key="9">
    <source>
        <dbReference type="ARBA" id="ARBA00048668"/>
    </source>
</evidence>
<dbReference type="Proteomes" id="UP000012073">
    <property type="component" value="Unassembled WGS sequence"/>
</dbReference>
<dbReference type="Gramene" id="CDF36489">
    <property type="protein sequence ID" value="CDF36489"/>
    <property type="gene ID" value="CHC_T00004416001"/>
</dbReference>
<keyword evidence="5 10" id="KW-0436">Ligase</keyword>
<dbReference type="Gene3D" id="3.20.20.70">
    <property type="entry name" value="Aldolase class I"/>
    <property type="match status" value="2"/>
</dbReference>
<comment type="catalytic activity">
    <reaction evidence="9 10">
        <text>5-phospho-alpha-D-ribose 1-diphosphate + nicotinate + ATP + H2O = nicotinate beta-D-ribonucleotide + ADP + phosphate + diphosphate</text>
        <dbReference type="Rhea" id="RHEA:36163"/>
        <dbReference type="ChEBI" id="CHEBI:15377"/>
        <dbReference type="ChEBI" id="CHEBI:30616"/>
        <dbReference type="ChEBI" id="CHEBI:32544"/>
        <dbReference type="ChEBI" id="CHEBI:33019"/>
        <dbReference type="ChEBI" id="CHEBI:43474"/>
        <dbReference type="ChEBI" id="CHEBI:57502"/>
        <dbReference type="ChEBI" id="CHEBI:58017"/>
        <dbReference type="ChEBI" id="CHEBI:456216"/>
        <dbReference type="EC" id="6.3.4.21"/>
    </reaction>
</comment>
<dbReference type="Pfam" id="PF17767">
    <property type="entry name" value="NAPRTase_N"/>
    <property type="match status" value="1"/>
</dbReference>
<dbReference type="GO" id="GO:0005829">
    <property type="term" value="C:cytosol"/>
    <property type="evidence" value="ECO:0007669"/>
    <property type="project" value="TreeGrafter"/>
</dbReference>
<dbReference type="OMA" id="PIMEFGA"/>
<gene>
    <name evidence="12" type="ORF">CHC_T00004416001</name>
</gene>
<evidence type="ECO:0000256" key="8">
    <source>
        <dbReference type="ARBA" id="ARBA00023426"/>
    </source>
</evidence>
<evidence type="ECO:0000256" key="5">
    <source>
        <dbReference type="ARBA" id="ARBA00022598"/>
    </source>
</evidence>
<feature type="domain" description="Nicotinate phosphoribosyltransferase N-terminal" evidence="11">
    <location>
        <begin position="10"/>
        <end position="136"/>
    </location>
</feature>
<reference evidence="13" key="1">
    <citation type="journal article" date="2013" name="Proc. Natl. Acad. Sci. U.S.A.">
        <title>Genome structure and metabolic features in the red seaweed Chondrus crispus shed light on evolution of the Archaeplastida.</title>
        <authorList>
            <person name="Collen J."/>
            <person name="Porcel B."/>
            <person name="Carre W."/>
            <person name="Ball S.G."/>
            <person name="Chaparro C."/>
            <person name="Tonon T."/>
            <person name="Barbeyron T."/>
            <person name="Michel G."/>
            <person name="Noel B."/>
            <person name="Valentin K."/>
            <person name="Elias M."/>
            <person name="Artiguenave F."/>
            <person name="Arun A."/>
            <person name="Aury J.M."/>
            <person name="Barbosa-Neto J.F."/>
            <person name="Bothwell J.H."/>
            <person name="Bouget F.Y."/>
            <person name="Brillet L."/>
            <person name="Cabello-Hurtado F."/>
            <person name="Capella-Gutierrez S."/>
            <person name="Charrier B."/>
            <person name="Cladiere L."/>
            <person name="Cock J.M."/>
            <person name="Coelho S.M."/>
            <person name="Colleoni C."/>
            <person name="Czjzek M."/>
            <person name="Da Silva C."/>
            <person name="Delage L."/>
            <person name="Denoeud F."/>
            <person name="Deschamps P."/>
            <person name="Dittami S.M."/>
            <person name="Gabaldon T."/>
            <person name="Gachon C.M."/>
            <person name="Groisillier A."/>
            <person name="Herve C."/>
            <person name="Jabbari K."/>
            <person name="Katinka M."/>
            <person name="Kloareg B."/>
            <person name="Kowalczyk N."/>
            <person name="Labadie K."/>
            <person name="Leblanc C."/>
            <person name="Lopez P.J."/>
            <person name="McLachlan D.H."/>
            <person name="Meslet-Cladiere L."/>
            <person name="Moustafa A."/>
            <person name="Nehr Z."/>
            <person name="Nyvall Collen P."/>
            <person name="Panaud O."/>
            <person name="Partensky F."/>
            <person name="Poulain J."/>
            <person name="Rensing S.A."/>
            <person name="Rousvoal S."/>
            <person name="Samson G."/>
            <person name="Symeonidi A."/>
            <person name="Weissenbach J."/>
            <person name="Zambounis A."/>
            <person name="Wincker P."/>
            <person name="Boyen C."/>
        </authorList>
    </citation>
    <scope>NUCLEOTIDE SEQUENCE [LARGE SCALE GENOMIC DNA]</scope>
    <source>
        <strain evidence="13">cv. Stackhouse</strain>
    </source>
</reference>
<evidence type="ECO:0000256" key="2">
    <source>
        <dbReference type="ARBA" id="ARBA00010897"/>
    </source>
</evidence>
<proteinExistence type="inferred from homology"/>
<evidence type="ECO:0000256" key="10">
    <source>
        <dbReference type="RuleBase" id="RU365100"/>
    </source>
</evidence>
<dbReference type="STRING" id="2769.R7QEL7"/>
<dbReference type="AlphaFoldDB" id="R7QEL7"/>
<dbReference type="InterPro" id="IPR036068">
    <property type="entry name" value="Nicotinate_pribotase-like_C"/>
</dbReference>
<dbReference type="GO" id="GO:0016740">
    <property type="term" value="F:transferase activity"/>
    <property type="evidence" value="ECO:0007669"/>
    <property type="project" value="UniProtKB-KW"/>
</dbReference>
<evidence type="ECO:0000313" key="13">
    <source>
        <dbReference type="Proteomes" id="UP000012073"/>
    </source>
</evidence>
<dbReference type="UniPathway" id="UPA00253">
    <property type="reaction ID" value="UER00457"/>
</dbReference>
<evidence type="ECO:0000259" key="11">
    <source>
        <dbReference type="Pfam" id="PF17767"/>
    </source>
</evidence>
<dbReference type="NCBIfam" id="TIGR01513">
    <property type="entry name" value="NAPRTase_put"/>
    <property type="match status" value="1"/>
</dbReference>
<dbReference type="GeneID" id="17324007"/>